<evidence type="ECO:0000259" key="2">
    <source>
        <dbReference type="PROSITE" id="PS51737"/>
    </source>
</evidence>
<reference evidence="3 4" key="1">
    <citation type="submission" date="2016-10" db="EMBL/GenBank/DDBJ databases">
        <authorList>
            <person name="de Groot N.N."/>
        </authorList>
    </citation>
    <scope>NUCLEOTIDE SEQUENCE [LARGE SCALE GENOMIC DNA]</scope>
    <source>
        <strain evidence="3 4">CGMCC 1.5070</strain>
    </source>
</reference>
<dbReference type="RefSeq" id="WP_123811032.1">
    <property type="nucleotide sequence ID" value="NZ_FOCG01000001.1"/>
</dbReference>
<sequence length="487" mass="54997">MEAIYARQSVEKKDSLSIEGQIELCARECCTDYTVYADRGYSGKNTNRPDFERMLEDIVAGKISKVVVYRLDRFSRSISDFGQIWNVLQKHNVEFVSITEKFDTSTPMGRAMLHIIMVFAQLERETIAQRIKDNYYQRAKYGSWLGGPAPFGFDIQRTCENGKNVPVLVANKDAEIVKHIFTEYAQPKISLGMLARMLTAEDIPCIKREHWDSVALSRILHNPCYVCLTPEVYLFYKNKGVQICGGIEDFSQDYAGLLIGKRDRSAGKYTELADCHFSPANHKGFIPAAIWLQCQHKLDRNRQIKNTGKGKYTWLSGLLKCGGCGYGIKVSKTKQKLYLRCSGRTNYSVCSEKLLLSVDEIESAVGDSIETLLAGCCIQQNSAITTADLDSNAALALIDTKIERLLLTITEANNVSMKYINKELGKLDAKKNDLLKKIAEQHLQKKGEELQDIEFSALEFEEKKVVAARLIKKVILHGENIEIVWNV</sequence>
<evidence type="ECO:0000313" key="4">
    <source>
        <dbReference type="Proteomes" id="UP000199158"/>
    </source>
</evidence>
<dbReference type="PANTHER" id="PTHR30461:SF23">
    <property type="entry name" value="DNA RECOMBINASE-RELATED"/>
    <property type="match status" value="1"/>
</dbReference>
<dbReference type="Pfam" id="PF00239">
    <property type="entry name" value="Resolvase"/>
    <property type="match status" value="1"/>
</dbReference>
<dbReference type="InterPro" id="IPR006119">
    <property type="entry name" value="Resolv_N"/>
</dbReference>
<proteinExistence type="predicted"/>
<feature type="domain" description="Recombinase" evidence="2">
    <location>
        <begin position="150"/>
        <end position="304"/>
    </location>
</feature>
<dbReference type="InterPro" id="IPR025827">
    <property type="entry name" value="Zn_ribbon_recom_dom"/>
</dbReference>
<dbReference type="Proteomes" id="UP000199158">
    <property type="component" value="Unassembled WGS sequence"/>
</dbReference>
<dbReference type="InterPro" id="IPR038109">
    <property type="entry name" value="DNA_bind_recomb_sf"/>
</dbReference>
<dbReference type="SMART" id="SM00857">
    <property type="entry name" value="Resolvase"/>
    <property type="match status" value="1"/>
</dbReference>
<dbReference type="Pfam" id="PF07508">
    <property type="entry name" value="Recombinase"/>
    <property type="match status" value="1"/>
</dbReference>
<dbReference type="PROSITE" id="PS51736">
    <property type="entry name" value="RECOMBINASES_3"/>
    <property type="match status" value="1"/>
</dbReference>
<dbReference type="SUPFAM" id="SSF53041">
    <property type="entry name" value="Resolvase-like"/>
    <property type="match status" value="1"/>
</dbReference>
<evidence type="ECO:0000259" key="1">
    <source>
        <dbReference type="PROSITE" id="PS51736"/>
    </source>
</evidence>
<dbReference type="OrthoDB" id="9781670at2"/>
<organism evidence="3 4">
    <name type="scientific">Hydrogenoanaerobacterium saccharovorans</name>
    <dbReference type="NCBI Taxonomy" id="474960"/>
    <lineage>
        <taxon>Bacteria</taxon>
        <taxon>Bacillati</taxon>
        <taxon>Bacillota</taxon>
        <taxon>Clostridia</taxon>
        <taxon>Eubacteriales</taxon>
        <taxon>Oscillospiraceae</taxon>
        <taxon>Hydrogenoanaerobacterium</taxon>
    </lineage>
</organism>
<dbReference type="GO" id="GO:0000150">
    <property type="term" value="F:DNA strand exchange activity"/>
    <property type="evidence" value="ECO:0007669"/>
    <property type="project" value="InterPro"/>
</dbReference>
<dbReference type="PANTHER" id="PTHR30461">
    <property type="entry name" value="DNA-INVERTASE FROM LAMBDOID PROPHAGE"/>
    <property type="match status" value="1"/>
</dbReference>
<accession>A0A1H7YTX7</accession>
<dbReference type="AlphaFoldDB" id="A0A1H7YTX7"/>
<gene>
    <name evidence="3" type="ORF">SAMN05216180_0194</name>
</gene>
<dbReference type="InterPro" id="IPR036162">
    <property type="entry name" value="Resolvase-like_N_sf"/>
</dbReference>
<name>A0A1H7YTX7_9FIRM</name>
<dbReference type="STRING" id="474960.SAMN05216180_0194"/>
<dbReference type="Gene3D" id="3.90.1750.20">
    <property type="entry name" value="Putative Large Serine Recombinase, Chain B, Domain 2"/>
    <property type="match status" value="1"/>
</dbReference>
<dbReference type="CDD" id="cd00338">
    <property type="entry name" value="Ser_Recombinase"/>
    <property type="match status" value="1"/>
</dbReference>
<keyword evidence="4" id="KW-1185">Reference proteome</keyword>
<dbReference type="InterPro" id="IPR011109">
    <property type="entry name" value="DNA_bind_recombinase_dom"/>
</dbReference>
<dbReference type="Gene3D" id="3.40.50.1390">
    <property type="entry name" value="Resolvase, N-terminal catalytic domain"/>
    <property type="match status" value="1"/>
</dbReference>
<protein>
    <submittedName>
        <fullName evidence="3">Site-specific DNA recombinase</fullName>
    </submittedName>
</protein>
<dbReference type="InterPro" id="IPR050639">
    <property type="entry name" value="SSR_resolvase"/>
</dbReference>
<feature type="domain" description="Resolvase/invertase-type recombinase catalytic" evidence="1">
    <location>
        <begin position="1"/>
        <end position="142"/>
    </location>
</feature>
<dbReference type="PROSITE" id="PS51737">
    <property type="entry name" value="RECOMBINASE_DNA_BIND"/>
    <property type="match status" value="1"/>
</dbReference>
<dbReference type="Pfam" id="PF13408">
    <property type="entry name" value="Zn_ribbon_recom"/>
    <property type="match status" value="1"/>
</dbReference>
<dbReference type="EMBL" id="FOCG01000001">
    <property type="protein sequence ID" value="SEM48619.1"/>
    <property type="molecule type" value="Genomic_DNA"/>
</dbReference>
<dbReference type="GO" id="GO:0003677">
    <property type="term" value="F:DNA binding"/>
    <property type="evidence" value="ECO:0007669"/>
    <property type="project" value="InterPro"/>
</dbReference>
<evidence type="ECO:0000313" key="3">
    <source>
        <dbReference type="EMBL" id="SEM48619.1"/>
    </source>
</evidence>